<name>A0ABP0YPK3_9ROSI</name>
<dbReference type="EMBL" id="OZ021739">
    <property type="protein sequence ID" value="CAK9322299.1"/>
    <property type="molecule type" value="Genomic_DNA"/>
</dbReference>
<evidence type="ECO:0000313" key="2">
    <source>
        <dbReference type="EMBL" id="CAK9322299.1"/>
    </source>
</evidence>
<dbReference type="PANTHER" id="PTHR37172:SF3">
    <property type="entry name" value="TRANSMEMBRANE PROTEIN"/>
    <property type="match status" value="1"/>
</dbReference>
<reference evidence="2 3" key="1">
    <citation type="submission" date="2024-03" db="EMBL/GenBank/DDBJ databases">
        <authorList>
            <person name="Gkanogiannis A."/>
            <person name="Becerra Lopez-Lavalle L."/>
        </authorList>
    </citation>
    <scope>NUCLEOTIDE SEQUENCE [LARGE SCALE GENOMIC DNA]</scope>
</reference>
<keyword evidence="3" id="KW-1185">Reference proteome</keyword>
<keyword evidence="1" id="KW-1133">Transmembrane helix</keyword>
<sequence length="264" mass="29057">MEILKPSFLFHLFSINLLGLLLPLSLLLLARLSSALYLFGLLPLPSSSLLLSFILYVNTPLLFLLVSFVTVSTLLHSLTGKSALPTKLPSPISRPRLYTAWIFLCTLQVCVGVGIEGSLSSGLNDAPAGHIKSGLLRRLLFFFGLHEAVVHWTRVVVKPVVDDTVFGESRKEKWFETAATAVSLGGLWWWRLRDEAEALVVVAESKWLTSAELGPADISGWCLYYITVAIGIAKIVNSVAWFGGIFVFKKHSKRPHEVGVEANV</sequence>
<keyword evidence="1" id="KW-0472">Membrane</keyword>
<evidence type="ECO:0008006" key="4">
    <source>
        <dbReference type="Google" id="ProtNLM"/>
    </source>
</evidence>
<proteinExistence type="predicted"/>
<keyword evidence="1" id="KW-0812">Transmembrane</keyword>
<gene>
    <name evidence="2" type="ORF">CITCOLO1_LOCUS14439</name>
</gene>
<feature type="transmembrane region" description="Helical" evidence="1">
    <location>
        <begin position="98"/>
        <end position="115"/>
    </location>
</feature>
<organism evidence="2 3">
    <name type="scientific">Citrullus colocynthis</name>
    <name type="common">colocynth</name>
    <dbReference type="NCBI Taxonomy" id="252529"/>
    <lineage>
        <taxon>Eukaryota</taxon>
        <taxon>Viridiplantae</taxon>
        <taxon>Streptophyta</taxon>
        <taxon>Embryophyta</taxon>
        <taxon>Tracheophyta</taxon>
        <taxon>Spermatophyta</taxon>
        <taxon>Magnoliopsida</taxon>
        <taxon>eudicotyledons</taxon>
        <taxon>Gunneridae</taxon>
        <taxon>Pentapetalae</taxon>
        <taxon>rosids</taxon>
        <taxon>fabids</taxon>
        <taxon>Cucurbitales</taxon>
        <taxon>Cucurbitaceae</taxon>
        <taxon>Benincaseae</taxon>
        <taxon>Citrullus</taxon>
    </lineage>
</organism>
<evidence type="ECO:0000313" key="3">
    <source>
        <dbReference type="Proteomes" id="UP001642487"/>
    </source>
</evidence>
<dbReference type="PANTHER" id="PTHR37172">
    <property type="entry name" value="TRANSMEMBRANE PROTEIN"/>
    <property type="match status" value="1"/>
</dbReference>
<feature type="transmembrane region" description="Helical" evidence="1">
    <location>
        <begin position="6"/>
        <end position="29"/>
    </location>
</feature>
<accession>A0ABP0YPK3</accession>
<dbReference type="Proteomes" id="UP001642487">
    <property type="component" value="Chromosome 5"/>
</dbReference>
<evidence type="ECO:0000256" key="1">
    <source>
        <dbReference type="SAM" id="Phobius"/>
    </source>
</evidence>
<feature type="transmembrane region" description="Helical" evidence="1">
    <location>
        <begin position="223"/>
        <end position="248"/>
    </location>
</feature>
<protein>
    <recommendedName>
        <fullName evidence="4">Transmembrane protein</fullName>
    </recommendedName>
</protein>